<gene>
    <name evidence="2 4" type="ORF">BDZ99DRAFT_523806</name>
</gene>
<name>A0A6A6YES3_9PEZI</name>
<evidence type="ECO:0000256" key="1">
    <source>
        <dbReference type="SAM" id="MobiDB-lite"/>
    </source>
</evidence>
<keyword evidence="3" id="KW-1185">Reference proteome</keyword>
<evidence type="ECO:0000313" key="2">
    <source>
        <dbReference type="EMBL" id="KAF2806357.1"/>
    </source>
</evidence>
<accession>A0A6A6YES3</accession>
<dbReference type="EMBL" id="MU003707">
    <property type="protein sequence ID" value="KAF2806357.1"/>
    <property type="molecule type" value="Genomic_DNA"/>
</dbReference>
<reference evidence="2 4" key="1">
    <citation type="journal article" date="2020" name="Stud. Mycol.">
        <title>101 Dothideomycetes genomes: a test case for predicting lifestyles and emergence of pathogens.</title>
        <authorList>
            <person name="Haridas S."/>
            <person name="Albert R."/>
            <person name="Binder M."/>
            <person name="Bloem J."/>
            <person name="Labutti K."/>
            <person name="Salamov A."/>
            <person name="Andreopoulos B."/>
            <person name="Baker S."/>
            <person name="Barry K."/>
            <person name="Bills G."/>
            <person name="Bluhm B."/>
            <person name="Cannon C."/>
            <person name="Castanera R."/>
            <person name="Culley D."/>
            <person name="Daum C."/>
            <person name="Ezra D."/>
            <person name="Gonzalez J."/>
            <person name="Henrissat B."/>
            <person name="Kuo A."/>
            <person name="Liang C."/>
            <person name="Lipzen A."/>
            <person name="Lutzoni F."/>
            <person name="Magnuson J."/>
            <person name="Mondo S."/>
            <person name="Nolan M."/>
            <person name="Ohm R."/>
            <person name="Pangilinan J."/>
            <person name="Park H.-J."/>
            <person name="Ramirez L."/>
            <person name="Alfaro M."/>
            <person name="Sun H."/>
            <person name="Tritt A."/>
            <person name="Yoshinaga Y."/>
            <person name="Zwiers L.-H."/>
            <person name="Turgeon B."/>
            <person name="Goodwin S."/>
            <person name="Spatafora J."/>
            <person name="Crous P."/>
            <person name="Grigoriev I."/>
        </authorList>
    </citation>
    <scope>NUCLEOTIDE SEQUENCE</scope>
    <source>
        <strain evidence="2 4">CBS 304.34</strain>
    </source>
</reference>
<feature type="compositionally biased region" description="Basic and acidic residues" evidence="1">
    <location>
        <begin position="187"/>
        <end position="196"/>
    </location>
</feature>
<dbReference type="AlphaFoldDB" id="A0A6A6YES3"/>
<evidence type="ECO:0000313" key="4">
    <source>
        <dbReference type="RefSeq" id="XP_033573321.1"/>
    </source>
</evidence>
<dbReference type="RefSeq" id="XP_033573321.1">
    <property type="nucleotide sequence ID" value="XM_033725839.1"/>
</dbReference>
<reference evidence="4" key="2">
    <citation type="submission" date="2020-04" db="EMBL/GenBank/DDBJ databases">
        <authorList>
            <consortium name="NCBI Genome Project"/>
        </authorList>
    </citation>
    <scope>NUCLEOTIDE SEQUENCE</scope>
    <source>
        <strain evidence="4">CBS 304.34</strain>
    </source>
</reference>
<sequence length="196" mass="22144">MEKEKEAYPVKNWLMKYEDHSEDQATDDGIASRDRVSYGPDDLQLYTDKAKSADDLAVSVEACSEDGFMTLREFSFQIDNPPPTLELSAFGGDAVFSLLKLEDGATTIWREATPTERSTLDLEQFPLQHTIFFDHYLVLGAAWLKKRRADRGTILTSRQIGGLIVATSYYKRPSSRSKANHPTFNRFADEHGIGTR</sequence>
<feature type="region of interest" description="Disordered" evidence="1">
    <location>
        <begin position="175"/>
        <end position="196"/>
    </location>
</feature>
<proteinExistence type="predicted"/>
<organism evidence="2">
    <name type="scientific">Mytilinidion resinicola</name>
    <dbReference type="NCBI Taxonomy" id="574789"/>
    <lineage>
        <taxon>Eukaryota</taxon>
        <taxon>Fungi</taxon>
        <taxon>Dikarya</taxon>
        <taxon>Ascomycota</taxon>
        <taxon>Pezizomycotina</taxon>
        <taxon>Dothideomycetes</taxon>
        <taxon>Pleosporomycetidae</taxon>
        <taxon>Mytilinidiales</taxon>
        <taxon>Mytilinidiaceae</taxon>
        <taxon>Mytilinidion</taxon>
    </lineage>
</organism>
<protein>
    <submittedName>
        <fullName evidence="2 4">Uncharacterized protein</fullName>
    </submittedName>
</protein>
<dbReference type="Proteomes" id="UP000504636">
    <property type="component" value="Unplaced"/>
</dbReference>
<reference evidence="4" key="3">
    <citation type="submission" date="2025-04" db="UniProtKB">
        <authorList>
            <consortium name="RefSeq"/>
        </authorList>
    </citation>
    <scope>IDENTIFICATION</scope>
    <source>
        <strain evidence="4">CBS 304.34</strain>
    </source>
</reference>
<evidence type="ECO:0000313" key="3">
    <source>
        <dbReference type="Proteomes" id="UP000504636"/>
    </source>
</evidence>
<dbReference type="GeneID" id="54466732"/>